<keyword evidence="8" id="KW-0732">Signal</keyword>
<dbReference type="InterPro" id="IPR017308">
    <property type="entry name" value="Pept_S8_subtilisin_bacteroid"/>
</dbReference>
<dbReference type="RefSeq" id="WP_121916039.1">
    <property type="nucleotide sequence ID" value="NZ_REFV01000002.1"/>
</dbReference>
<dbReference type="InterPro" id="IPR023827">
    <property type="entry name" value="Peptidase_S8_Asp-AS"/>
</dbReference>
<keyword evidence="7" id="KW-0175">Coiled coil</keyword>
<sequence>MKLHTAKSLMILAAATALFTACDSAAPLVTVPVENVDTNPLKIGSLSEAEEKAWSYKDLVSDTIPGMSVEKTYAELLPGKSGSKVIVAVIDSGVDINHPDLKNKIWTNPKEIAGNGKDDDNNGYVDDIHGWNFLGDIEEEHLEFRRIIRRYDAQFKGKTIADVPANQKEIFQTYKKALAEHEEKVTEVQQTKQRYDQIMAQLNRSHPAVVKELGKEDYSAEELKGIKNPDAEMQNHIGFLSQMLNYEETIPKFIDVLQKEIDKFSDQLSNNFFLDKDYRTVLGDDPYNWNTRGYGNNNVIGPDPEGARHGTHVAGIIGAQRDNGIGMNGVANDNIRLMVLRAVPDGDEYDKDIALAIRYAVDNGAKVINTSFGKYYAQNPEWVYEAIEYAAKNDVLIVNAAGNEGLSLDDPTNRVYPNDQLDNVTEMADTFLTVGAIGPKYGSDVVASFSNYGKSNVDVFAPGVKIWATTPNNTYSFLQGTSMASPNTAGVAAMLRSYYPNIKANRIKEIIMKSGLTTGTSVVVGGDPANSAKFSALSKSGTMVNMYNAFKLASLQK</sequence>
<dbReference type="OrthoDB" id="9798386at2"/>
<feature type="active site" description="Charge relay system" evidence="5">
    <location>
        <position position="309"/>
    </location>
</feature>
<dbReference type="CDD" id="cd07483">
    <property type="entry name" value="Peptidases_S8_Subtilisin_Novo-like"/>
    <property type="match status" value="1"/>
</dbReference>
<dbReference type="InterPro" id="IPR015500">
    <property type="entry name" value="Peptidase_S8_subtilisin-rel"/>
</dbReference>
<dbReference type="InterPro" id="IPR034080">
    <property type="entry name" value="Protease_P7-like_dom"/>
</dbReference>
<evidence type="ECO:0000256" key="3">
    <source>
        <dbReference type="ARBA" id="ARBA00022801"/>
    </source>
</evidence>
<dbReference type="PRINTS" id="PR00723">
    <property type="entry name" value="SUBTILISIN"/>
</dbReference>
<feature type="active site" description="Charge relay system" evidence="5">
    <location>
        <position position="482"/>
    </location>
</feature>
<keyword evidence="2 6" id="KW-0645">Protease</keyword>
<evidence type="ECO:0000256" key="5">
    <source>
        <dbReference type="PIRSR" id="PIRSR615500-1"/>
    </source>
</evidence>
<comment type="similarity">
    <text evidence="1 6">Belongs to the peptidase S8 family.</text>
</comment>
<reference evidence="10 11" key="1">
    <citation type="submission" date="2018-10" db="EMBL/GenBank/DDBJ databases">
        <title>Dokdonia luteus sp. nov., isolated from sea water.</title>
        <authorList>
            <person name="Zhou L.Y."/>
            <person name="Du Z.J."/>
        </authorList>
    </citation>
    <scope>NUCLEOTIDE SEQUENCE [LARGE SCALE GENOMIC DNA]</scope>
    <source>
        <strain evidence="10 11">SH27</strain>
    </source>
</reference>
<dbReference type="Proteomes" id="UP000281985">
    <property type="component" value="Unassembled WGS sequence"/>
</dbReference>
<evidence type="ECO:0000313" key="11">
    <source>
        <dbReference type="Proteomes" id="UP000281985"/>
    </source>
</evidence>
<comment type="caution">
    <text evidence="10">The sequence shown here is derived from an EMBL/GenBank/DDBJ whole genome shotgun (WGS) entry which is preliminary data.</text>
</comment>
<evidence type="ECO:0000313" key="10">
    <source>
        <dbReference type="EMBL" id="RMB63237.1"/>
    </source>
</evidence>
<dbReference type="InterPro" id="IPR036852">
    <property type="entry name" value="Peptidase_S8/S53_dom_sf"/>
</dbReference>
<dbReference type="PROSITE" id="PS00137">
    <property type="entry name" value="SUBTILASE_HIS"/>
    <property type="match status" value="1"/>
</dbReference>
<dbReference type="Pfam" id="PF00082">
    <property type="entry name" value="Peptidase_S8"/>
    <property type="match status" value="1"/>
</dbReference>
<dbReference type="InterPro" id="IPR051048">
    <property type="entry name" value="Peptidase_S8/S53_subtilisin"/>
</dbReference>
<dbReference type="Gene3D" id="3.40.50.200">
    <property type="entry name" value="Peptidase S8/S53 domain"/>
    <property type="match status" value="2"/>
</dbReference>
<dbReference type="GO" id="GO:0006508">
    <property type="term" value="P:proteolysis"/>
    <property type="evidence" value="ECO:0007669"/>
    <property type="project" value="UniProtKB-KW"/>
</dbReference>
<keyword evidence="4 6" id="KW-0720">Serine protease</keyword>
<dbReference type="PANTHER" id="PTHR43399">
    <property type="entry name" value="SUBTILISIN-RELATED"/>
    <property type="match status" value="1"/>
</dbReference>
<gene>
    <name evidence="10" type="ORF">EAX61_02255</name>
</gene>
<dbReference type="PROSITE" id="PS00136">
    <property type="entry name" value="SUBTILASE_ASP"/>
    <property type="match status" value="1"/>
</dbReference>
<dbReference type="AlphaFoldDB" id="A0A3M0GFH3"/>
<organism evidence="10 11">
    <name type="scientific">Dokdonia sinensis</name>
    <dbReference type="NCBI Taxonomy" id="2479847"/>
    <lineage>
        <taxon>Bacteria</taxon>
        <taxon>Pseudomonadati</taxon>
        <taxon>Bacteroidota</taxon>
        <taxon>Flavobacteriia</taxon>
        <taxon>Flavobacteriales</taxon>
        <taxon>Flavobacteriaceae</taxon>
        <taxon>Dokdonia</taxon>
    </lineage>
</organism>
<dbReference type="InterPro" id="IPR023828">
    <property type="entry name" value="Peptidase_S8_Ser-AS"/>
</dbReference>
<evidence type="ECO:0000256" key="8">
    <source>
        <dbReference type="SAM" id="SignalP"/>
    </source>
</evidence>
<evidence type="ECO:0000256" key="6">
    <source>
        <dbReference type="RuleBase" id="RU003355"/>
    </source>
</evidence>
<evidence type="ECO:0000256" key="4">
    <source>
        <dbReference type="ARBA" id="ARBA00022825"/>
    </source>
</evidence>
<proteinExistence type="inferred from homology"/>
<dbReference type="InterPro" id="IPR000209">
    <property type="entry name" value="Peptidase_S8/S53_dom"/>
</dbReference>
<dbReference type="InterPro" id="IPR022398">
    <property type="entry name" value="Peptidase_S8_His-AS"/>
</dbReference>
<keyword evidence="3 6" id="KW-0378">Hydrolase</keyword>
<protein>
    <submittedName>
        <fullName evidence="10">Peptidase S8</fullName>
    </submittedName>
</protein>
<feature type="signal peptide" evidence="8">
    <location>
        <begin position="1"/>
        <end position="25"/>
    </location>
</feature>
<name>A0A3M0GFH3_9FLAO</name>
<accession>A0A3M0GFH3</accession>
<dbReference type="PANTHER" id="PTHR43399:SF4">
    <property type="entry name" value="CELL WALL-ASSOCIATED PROTEASE"/>
    <property type="match status" value="1"/>
</dbReference>
<dbReference type="PIRSF" id="PIRSF037892">
    <property type="entry name" value="Subtilisin_rel_SRU_0565"/>
    <property type="match status" value="1"/>
</dbReference>
<evidence type="ECO:0000256" key="2">
    <source>
        <dbReference type="ARBA" id="ARBA00022670"/>
    </source>
</evidence>
<dbReference type="PROSITE" id="PS00138">
    <property type="entry name" value="SUBTILASE_SER"/>
    <property type="match status" value="1"/>
</dbReference>
<feature type="active site" description="Charge relay system" evidence="5">
    <location>
        <position position="255"/>
    </location>
</feature>
<evidence type="ECO:0000259" key="9">
    <source>
        <dbReference type="Pfam" id="PF00082"/>
    </source>
</evidence>
<evidence type="ECO:0000256" key="7">
    <source>
        <dbReference type="SAM" id="Coils"/>
    </source>
</evidence>
<keyword evidence="11" id="KW-1185">Reference proteome</keyword>
<feature type="domain" description="Peptidase S8/S53" evidence="9">
    <location>
        <begin position="82"/>
        <end position="515"/>
    </location>
</feature>
<feature type="coiled-coil region" evidence="7">
    <location>
        <begin position="171"/>
        <end position="198"/>
    </location>
</feature>
<dbReference type="EMBL" id="REFV01000002">
    <property type="protein sequence ID" value="RMB63237.1"/>
    <property type="molecule type" value="Genomic_DNA"/>
</dbReference>
<evidence type="ECO:0000256" key="1">
    <source>
        <dbReference type="ARBA" id="ARBA00011073"/>
    </source>
</evidence>
<dbReference type="GO" id="GO:0004252">
    <property type="term" value="F:serine-type endopeptidase activity"/>
    <property type="evidence" value="ECO:0007669"/>
    <property type="project" value="InterPro"/>
</dbReference>
<feature type="chain" id="PRO_5018048647" evidence="8">
    <location>
        <begin position="26"/>
        <end position="557"/>
    </location>
</feature>
<dbReference type="SUPFAM" id="SSF52743">
    <property type="entry name" value="Subtilisin-like"/>
    <property type="match status" value="1"/>
</dbReference>